<protein>
    <recommendedName>
        <fullName evidence="7">Dynamin N-terminal domain-containing protein</fullName>
    </recommendedName>
</protein>
<dbReference type="Gene3D" id="3.40.50.300">
    <property type="entry name" value="P-loop containing nucleotide triphosphate hydrolases"/>
    <property type="match status" value="1"/>
</dbReference>
<evidence type="ECO:0000256" key="4">
    <source>
        <dbReference type="ARBA" id="ARBA00023134"/>
    </source>
</evidence>
<keyword evidence="5" id="KW-0472">Membrane</keyword>
<evidence type="ECO:0000256" key="5">
    <source>
        <dbReference type="ARBA" id="ARBA00023136"/>
    </source>
</evidence>
<dbReference type="GO" id="GO:0016020">
    <property type="term" value="C:membrane"/>
    <property type="evidence" value="ECO:0007669"/>
    <property type="project" value="UniProtKB-SubCell"/>
</dbReference>
<dbReference type="Pfam" id="PF00350">
    <property type="entry name" value="Dynamin_N"/>
    <property type="match status" value="1"/>
</dbReference>
<evidence type="ECO:0000256" key="2">
    <source>
        <dbReference type="ARBA" id="ARBA00022741"/>
    </source>
</evidence>
<evidence type="ECO:0000259" key="7">
    <source>
        <dbReference type="Pfam" id="PF00350"/>
    </source>
</evidence>
<dbReference type="CDD" id="cd00882">
    <property type="entry name" value="Ras_like_GTPase"/>
    <property type="match status" value="1"/>
</dbReference>
<dbReference type="PANTHER" id="PTHR10465:SF0">
    <property type="entry name" value="SARCALUMENIN"/>
    <property type="match status" value="1"/>
</dbReference>
<evidence type="ECO:0000256" key="6">
    <source>
        <dbReference type="SAM" id="Coils"/>
    </source>
</evidence>
<dbReference type="InterPro" id="IPR027094">
    <property type="entry name" value="Mitofusin_fam"/>
</dbReference>
<dbReference type="SUPFAM" id="SSF52540">
    <property type="entry name" value="P-loop containing nucleoside triphosphate hydrolases"/>
    <property type="match status" value="1"/>
</dbReference>
<feature type="domain" description="Dynamin N-terminal" evidence="7">
    <location>
        <begin position="66"/>
        <end position="278"/>
    </location>
</feature>
<name>A0AAV3XR78_9CYAN</name>
<dbReference type="GO" id="GO:0005525">
    <property type="term" value="F:GTP binding"/>
    <property type="evidence" value="ECO:0007669"/>
    <property type="project" value="UniProtKB-KW"/>
</dbReference>
<dbReference type="Proteomes" id="UP001050975">
    <property type="component" value="Unassembled WGS sequence"/>
</dbReference>
<dbReference type="InterPro" id="IPR045063">
    <property type="entry name" value="Dynamin_N"/>
</dbReference>
<dbReference type="AlphaFoldDB" id="A0AAV3XR78"/>
<evidence type="ECO:0000313" key="9">
    <source>
        <dbReference type="Proteomes" id="UP001050975"/>
    </source>
</evidence>
<accession>A0AAV3XR78</accession>
<keyword evidence="4" id="KW-0342">GTP-binding</keyword>
<evidence type="ECO:0000313" key="8">
    <source>
        <dbReference type="EMBL" id="GET44263.1"/>
    </source>
</evidence>
<organism evidence="8 9">
    <name type="scientific">Microseira wollei NIES-4236</name>
    <dbReference type="NCBI Taxonomy" id="2530354"/>
    <lineage>
        <taxon>Bacteria</taxon>
        <taxon>Bacillati</taxon>
        <taxon>Cyanobacteriota</taxon>
        <taxon>Cyanophyceae</taxon>
        <taxon>Oscillatoriophycideae</taxon>
        <taxon>Aerosakkonematales</taxon>
        <taxon>Aerosakkonemataceae</taxon>
        <taxon>Microseira</taxon>
    </lineage>
</organism>
<keyword evidence="3" id="KW-0378">Hydrolase</keyword>
<dbReference type="RefSeq" id="WP_226593962.1">
    <property type="nucleotide sequence ID" value="NZ_BLAY01000316.1"/>
</dbReference>
<feature type="coiled-coil region" evidence="6">
    <location>
        <begin position="458"/>
        <end position="495"/>
    </location>
</feature>
<evidence type="ECO:0000256" key="1">
    <source>
        <dbReference type="ARBA" id="ARBA00004370"/>
    </source>
</evidence>
<keyword evidence="2" id="KW-0547">Nucleotide-binding</keyword>
<proteinExistence type="predicted"/>
<gene>
    <name evidence="8" type="ORF">MiSe_90890</name>
</gene>
<sequence length="793" mass="90454">MDGEAQKLNMPELQQQVGDLLRQASSLMDRANTALSFDETGSKYAEFHQEVTQAAINVEDLELRMAIVAPMKAGKSTIINGIIGQDILPSRNAAMTTIPTEIIFEAQRTEPLLILSDQIRELFRQTLLSLQEKMRDFGLESVEEKIAAQYPHLAKLPAKIQALAKVSISEEVAGCKRINNTLTALNDIIRLCSVLEPMADPLRSLTDVPRIYTPFWKAQTSASTNLLGKLVIVDTPGPNEAGENLALGNVVAEQLRAASAVLIVLNFTSLNTKAEAEVKEDVKRVIELRGQENLYVLVNKVDQRKHGDMTPEQVRQFVAAEFGIGDAGTSDRVFEISARWAFSATSFLVESQQQKDVKLQQMQSARSLAQDLFPLDWEEELEEMTEEELKRKAEKLWKKSGFAPFLSKAIASLMAEAAPRSLLSSLRLSRSRLVELREDVQLRSRAINQDGEKLLLEVEALEGDLHSIEECRDRLQEIEQIKTNLYHELNKILEEVKKEAKVSVETYFTDSEDQRADLLKKGSIKANQFLNWVSNKFKSPLDLKRQATLEFDTLSEAEEFADLAVAYAKKRADVLLEGIRENTRQKIDTARQGMIEFLDEQTKPIVERARERLNENFNLTLSLPTPRLEFEEIDFTKPRVLRHTRAVDQGYDEVVRTKRSFSHFLWLVPFEVKEQIRRPNRRENFYTVSLHGIVYEVNKSIEQNINNLKQDINQYLDEDFQQRIDVFFNDLDRYLTNYRNSLRQAQADQKLSIEAKEKLKQALNSLIPQVNEQIAQANSYLEHTEELMAKLSG</sequence>
<comment type="subcellular location">
    <subcellularLocation>
        <location evidence="1">Membrane</location>
    </subcellularLocation>
</comment>
<dbReference type="GO" id="GO:0008053">
    <property type="term" value="P:mitochondrial fusion"/>
    <property type="evidence" value="ECO:0007669"/>
    <property type="project" value="TreeGrafter"/>
</dbReference>
<dbReference type="PANTHER" id="PTHR10465">
    <property type="entry name" value="TRANSMEMBRANE GTPASE FZO1"/>
    <property type="match status" value="1"/>
</dbReference>
<evidence type="ECO:0000256" key="3">
    <source>
        <dbReference type="ARBA" id="ARBA00022801"/>
    </source>
</evidence>
<comment type="caution">
    <text evidence="8">The sequence shown here is derived from an EMBL/GenBank/DDBJ whole genome shotgun (WGS) entry which is preliminary data.</text>
</comment>
<dbReference type="InterPro" id="IPR027417">
    <property type="entry name" value="P-loop_NTPase"/>
</dbReference>
<keyword evidence="6" id="KW-0175">Coiled coil</keyword>
<keyword evidence="9" id="KW-1185">Reference proteome</keyword>
<dbReference type="GO" id="GO:0003924">
    <property type="term" value="F:GTPase activity"/>
    <property type="evidence" value="ECO:0007669"/>
    <property type="project" value="InterPro"/>
</dbReference>
<reference evidence="8" key="1">
    <citation type="submission" date="2019-10" db="EMBL/GenBank/DDBJ databases">
        <title>Draft genome sequece of Microseira wollei NIES-4236.</title>
        <authorList>
            <person name="Yamaguchi H."/>
            <person name="Suzuki S."/>
            <person name="Kawachi M."/>
        </authorList>
    </citation>
    <scope>NUCLEOTIDE SEQUENCE</scope>
    <source>
        <strain evidence="8">NIES-4236</strain>
    </source>
</reference>
<dbReference type="EMBL" id="BLAY01000316">
    <property type="protein sequence ID" value="GET44263.1"/>
    <property type="molecule type" value="Genomic_DNA"/>
</dbReference>